<dbReference type="EMBL" id="BDRX01000017">
    <property type="protein sequence ID" value="GBF90497.1"/>
    <property type="molecule type" value="Genomic_DNA"/>
</dbReference>
<dbReference type="Proteomes" id="UP000247498">
    <property type="component" value="Unassembled WGS sequence"/>
</dbReference>
<evidence type="ECO:0000256" key="1">
    <source>
        <dbReference type="ARBA" id="ARBA00022723"/>
    </source>
</evidence>
<keyword evidence="3" id="KW-0862">Zinc</keyword>
<keyword evidence="1" id="KW-0479">Metal-binding</keyword>
<dbReference type="AlphaFoldDB" id="A0A2V0NZZ5"/>
<gene>
    <name evidence="6" type="ORF">Rsub_03493</name>
</gene>
<evidence type="ECO:0000256" key="4">
    <source>
        <dbReference type="PROSITE-ProRule" id="PRU00134"/>
    </source>
</evidence>
<dbReference type="PROSITE" id="PS50865">
    <property type="entry name" value="ZF_MYND_2"/>
    <property type="match status" value="1"/>
</dbReference>
<accession>A0A2V0NZZ5</accession>
<dbReference type="GO" id="GO:0008270">
    <property type="term" value="F:zinc ion binding"/>
    <property type="evidence" value="ECO:0007669"/>
    <property type="project" value="UniProtKB-KW"/>
</dbReference>
<evidence type="ECO:0000313" key="6">
    <source>
        <dbReference type="EMBL" id="GBF90497.1"/>
    </source>
</evidence>
<comment type="caution">
    <text evidence="6">The sequence shown here is derived from an EMBL/GenBank/DDBJ whole genome shotgun (WGS) entry which is preliminary data.</text>
</comment>
<keyword evidence="7" id="KW-1185">Reference proteome</keyword>
<dbReference type="InParanoid" id="A0A2V0NZZ5"/>
<organism evidence="6 7">
    <name type="scientific">Raphidocelis subcapitata</name>
    <dbReference type="NCBI Taxonomy" id="307507"/>
    <lineage>
        <taxon>Eukaryota</taxon>
        <taxon>Viridiplantae</taxon>
        <taxon>Chlorophyta</taxon>
        <taxon>core chlorophytes</taxon>
        <taxon>Chlorophyceae</taxon>
        <taxon>CS clade</taxon>
        <taxon>Sphaeropleales</taxon>
        <taxon>Selenastraceae</taxon>
        <taxon>Raphidocelis</taxon>
    </lineage>
</organism>
<keyword evidence="2 4" id="KW-0863">Zinc-finger</keyword>
<dbReference type="Pfam" id="PF01753">
    <property type="entry name" value="zf-MYND"/>
    <property type="match status" value="1"/>
</dbReference>
<evidence type="ECO:0000256" key="3">
    <source>
        <dbReference type="ARBA" id="ARBA00022833"/>
    </source>
</evidence>
<evidence type="ECO:0000313" key="7">
    <source>
        <dbReference type="Proteomes" id="UP000247498"/>
    </source>
</evidence>
<evidence type="ECO:0000259" key="5">
    <source>
        <dbReference type="PROSITE" id="PS50865"/>
    </source>
</evidence>
<sequence>MPHHLVGGEEVVFLYGDSDAVSAVHEVPRFDGPTVCRITEAAARVNGKRGVLRTRIGGGGVPAPTMIRSVAAALGLPTRLLGGGGARSLLGGAPYPLEIVAAPVTIRLLRGPGAAPLEWDAPLVLVVPDEYKCTDWELQLGHMFRAEFGAFETNDSMTVRAPAGAAPGTPAPAPVPYIAPRRGAQVTLGTSTFVVADDTMAEARRAASDMRAEAALASASAGTRFLGRGACAECGAARGDLTVCAACQGVLDVYYCGRDCQRSSWWSGHKDACQRAQAARRG</sequence>
<dbReference type="InterPro" id="IPR002893">
    <property type="entry name" value="Znf_MYND"/>
</dbReference>
<dbReference type="Gene3D" id="6.10.140.2220">
    <property type="match status" value="1"/>
</dbReference>
<name>A0A2V0NZZ5_9CHLO</name>
<proteinExistence type="predicted"/>
<reference evidence="6 7" key="1">
    <citation type="journal article" date="2018" name="Sci. Rep.">
        <title>Raphidocelis subcapitata (=Pseudokirchneriella subcapitata) provides an insight into genome evolution and environmental adaptations in the Sphaeropleales.</title>
        <authorList>
            <person name="Suzuki S."/>
            <person name="Yamaguchi H."/>
            <person name="Nakajima N."/>
            <person name="Kawachi M."/>
        </authorList>
    </citation>
    <scope>NUCLEOTIDE SEQUENCE [LARGE SCALE GENOMIC DNA]</scope>
    <source>
        <strain evidence="6 7">NIES-35</strain>
    </source>
</reference>
<feature type="domain" description="MYND-type" evidence="5">
    <location>
        <begin position="231"/>
        <end position="273"/>
    </location>
</feature>
<dbReference type="SUPFAM" id="SSF144232">
    <property type="entry name" value="HIT/MYND zinc finger-like"/>
    <property type="match status" value="1"/>
</dbReference>
<protein>
    <recommendedName>
        <fullName evidence="5">MYND-type domain-containing protein</fullName>
    </recommendedName>
</protein>
<evidence type="ECO:0000256" key="2">
    <source>
        <dbReference type="ARBA" id="ARBA00022771"/>
    </source>
</evidence>